<name>A0ABT9FHQ0_9GAMM</name>
<comment type="caution">
    <text evidence="2">The sequence shown here is derived from an EMBL/GenBank/DDBJ whole genome shotgun (WGS) entry which is preliminary data.</text>
</comment>
<keyword evidence="1" id="KW-1133">Transmembrane helix</keyword>
<accession>A0ABT9FHQ0</accession>
<evidence type="ECO:0000313" key="2">
    <source>
        <dbReference type="EMBL" id="MDP2566320.1"/>
    </source>
</evidence>
<keyword evidence="3" id="KW-1185">Reference proteome</keyword>
<evidence type="ECO:0000256" key="1">
    <source>
        <dbReference type="SAM" id="Phobius"/>
    </source>
</evidence>
<protein>
    <recommendedName>
        <fullName evidence="4">DUF3742 family protein</fullName>
    </recommendedName>
</protein>
<dbReference type="Proteomes" id="UP001177212">
    <property type="component" value="Unassembled WGS sequence"/>
</dbReference>
<gene>
    <name evidence="2" type="ORF">Q8W34_16850</name>
</gene>
<proteinExistence type="predicted"/>
<feature type="transmembrane region" description="Helical" evidence="1">
    <location>
        <begin position="43"/>
        <end position="76"/>
    </location>
</feature>
<organism evidence="2 3">
    <name type="scientific">Pseudoalteromonas marina</name>
    <dbReference type="NCBI Taxonomy" id="267375"/>
    <lineage>
        <taxon>Bacteria</taxon>
        <taxon>Pseudomonadati</taxon>
        <taxon>Pseudomonadota</taxon>
        <taxon>Gammaproteobacteria</taxon>
        <taxon>Alteromonadales</taxon>
        <taxon>Pseudoalteromonadaceae</taxon>
        <taxon>Pseudoalteromonas</taxon>
    </lineage>
</organism>
<evidence type="ECO:0008006" key="4">
    <source>
        <dbReference type="Google" id="ProtNLM"/>
    </source>
</evidence>
<dbReference type="RefSeq" id="WP_305472938.1">
    <property type="nucleotide sequence ID" value="NZ_JAUYVT010000019.1"/>
</dbReference>
<keyword evidence="1" id="KW-0472">Membrane</keyword>
<dbReference type="EMBL" id="JAUYVT010000019">
    <property type="protein sequence ID" value="MDP2566320.1"/>
    <property type="molecule type" value="Genomic_DNA"/>
</dbReference>
<reference evidence="2" key="1">
    <citation type="submission" date="2023-07" db="EMBL/GenBank/DDBJ databases">
        <title>Genome content predicts the carbon catabolic preferences of heterotrophic bacteria.</title>
        <authorList>
            <person name="Gralka M."/>
        </authorList>
    </citation>
    <scope>NUCLEOTIDE SEQUENCE</scope>
    <source>
        <strain evidence="2">4G09</strain>
    </source>
</reference>
<evidence type="ECO:0000313" key="3">
    <source>
        <dbReference type="Proteomes" id="UP001177212"/>
    </source>
</evidence>
<sequence>MFYFNLYDDKKLKGLKQSEKIEIVNSAVKLFRKDKPINISRRLLIMFLWCGIPALVILILFNFGLAIGWFALSILILGIKTANDESAEIEPYLDKVLK</sequence>
<keyword evidence="1" id="KW-0812">Transmembrane</keyword>